<dbReference type="EMBL" id="VANI01000011">
    <property type="protein sequence ID" value="TLM77050.1"/>
    <property type="molecule type" value="Genomic_DNA"/>
</dbReference>
<dbReference type="PROSITE" id="PS00197">
    <property type="entry name" value="2FE2S_FER_1"/>
    <property type="match status" value="1"/>
</dbReference>
<dbReference type="InterPro" id="IPR036884">
    <property type="entry name" value="2Fe-2S-bd_dom_sf"/>
</dbReference>
<dbReference type="SUPFAM" id="SSF54292">
    <property type="entry name" value="2Fe-2S ferredoxin-like"/>
    <property type="match status" value="1"/>
</dbReference>
<keyword evidence="4" id="KW-0408">Iron</keyword>
<keyword evidence="5" id="KW-0411">Iron-sulfur</keyword>
<accession>A0ABY2UHB9</accession>
<dbReference type="Gene3D" id="1.10.150.120">
    <property type="entry name" value="[2Fe-2S]-binding domain"/>
    <property type="match status" value="1"/>
</dbReference>
<dbReference type="RefSeq" id="WP_138235957.1">
    <property type="nucleotide sequence ID" value="NZ_CP185860.1"/>
</dbReference>
<keyword evidence="3" id="KW-0560">Oxidoreductase</keyword>
<dbReference type="PROSITE" id="PS51085">
    <property type="entry name" value="2FE2S_FER_2"/>
    <property type="match status" value="1"/>
</dbReference>
<keyword evidence="1" id="KW-0001">2Fe-2S</keyword>
<keyword evidence="2" id="KW-0479">Metal-binding</keyword>
<organism evidence="7 8">
    <name type="scientific">Microbulbifer harenosus</name>
    <dbReference type="NCBI Taxonomy" id="2576840"/>
    <lineage>
        <taxon>Bacteria</taxon>
        <taxon>Pseudomonadati</taxon>
        <taxon>Pseudomonadota</taxon>
        <taxon>Gammaproteobacteria</taxon>
        <taxon>Cellvibrionales</taxon>
        <taxon>Microbulbiferaceae</taxon>
        <taxon>Microbulbifer</taxon>
    </lineage>
</organism>
<evidence type="ECO:0000256" key="5">
    <source>
        <dbReference type="ARBA" id="ARBA00023014"/>
    </source>
</evidence>
<feature type="domain" description="2Fe-2S ferredoxin-type" evidence="6">
    <location>
        <begin position="1"/>
        <end position="78"/>
    </location>
</feature>
<evidence type="ECO:0000313" key="8">
    <source>
        <dbReference type="Proteomes" id="UP000306791"/>
    </source>
</evidence>
<name>A0ABY2UHB9_9GAMM</name>
<dbReference type="InterPro" id="IPR012675">
    <property type="entry name" value="Beta-grasp_dom_sf"/>
</dbReference>
<dbReference type="InterPro" id="IPR051452">
    <property type="entry name" value="Diverse_Oxidoreductases"/>
</dbReference>
<gene>
    <name evidence="7" type="ORF">FDY93_11910</name>
</gene>
<evidence type="ECO:0000313" key="7">
    <source>
        <dbReference type="EMBL" id="TLM77050.1"/>
    </source>
</evidence>
<evidence type="ECO:0000259" key="6">
    <source>
        <dbReference type="PROSITE" id="PS51085"/>
    </source>
</evidence>
<dbReference type="InterPro" id="IPR006058">
    <property type="entry name" value="2Fe2S_fd_BS"/>
</dbReference>
<dbReference type="InterPro" id="IPR001041">
    <property type="entry name" value="2Fe-2S_ferredoxin-type"/>
</dbReference>
<dbReference type="Pfam" id="PF01799">
    <property type="entry name" value="Fer2_2"/>
    <property type="match status" value="1"/>
</dbReference>
<keyword evidence="8" id="KW-1185">Reference proteome</keyword>
<dbReference type="SUPFAM" id="SSF47741">
    <property type="entry name" value="CO dehydrogenase ISP C-domain like"/>
    <property type="match status" value="1"/>
</dbReference>
<dbReference type="Pfam" id="PF00111">
    <property type="entry name" value="Fer2"/>
    <property type="match status" value="1"/>
</dbReference>
<evidence type="ECO:0000256" key="3">
    <source>
        <dbReference type="ARBA" id="ARBA00023002"/>
    </source>
</evidence>
<proteinExistence type="predicted"/>
<dbReference type="InterPro" id="IPR002888">
    <property type="entry name" value="2Fe-2S-bd"/>
</dbReference>
<dbReference type="PANTHER" id="PTHR44379">
    <property type="entry name" value="OXIDOREDUCTASE WITH IRON-SULFUR SUBUNIT"/>
    <property type="match status" value="1"/>
</dbReference>
<comment type="caution">
    <text evidence="7">The sequence shown here is derived from an EMBL/GenBank/DDBJ whole genome shotgun (WGS) entry which is preliminary data.</text>
</comment>
<reference evidence="7 8" key="1">
    <citation type="submission" date="2019-05" db="EMBL/GenBank/DDBJ databases">
        <title>Microbulbifer harenosus sp. nov., an alginate-degrading bacterium isolated from coastal sand.</title>
        <authorList>
            <person name="Huang H."/>
            <person name="Mo K."/>
            <person name="Bao S."/>
        </authorList>
    </citation>
    <scope>NUCLEOTIDE SEQUENCE [LARGE SCALE GENOMIC DNA]</scope>
    <source>
        <strain evidence="7 8">HB161719</strain>
    </source>
</reference>
<sequence>MAIHFSVNQQEVEVGPGEEEMPLLWFLREKLRLTGSKFGCGIGQCGACTVHINGTAVRSCLLPVGQLQGSQIRTIEGLAPTGQLHPVQQAWLDQDVPQCGYCQAGQIMAAVSLLERINQPTDQQISDNMTNICRCGTYTRIRKAIRQAAETHAEKPVTEA</sequence>
<dbReference type="Gene3D" id="3.10.20.30">
    <property type="match status" value="1"/>
</dbReference>
<protein>
    <submittedName>
        <fullName evidence="7">(2Fe-2S)-binding protein</fullName>
    </submittedName>
</protein>
<evidence type="ECO:0000256" key="4">
    <source>
        <dbReference type="ARBA" id="ARBA00023004"/>
    </source>
</evidence>
<evidence type="ECO:0000256" key="2">
    <source>
        <dbReference type="ARBA" id="ARBA00022723"/>
    </source>
</evidence>
<dbReference type="PANTHER" id="PTHR44379:SF2">
    <property type="entry name" value="BLR6218 PROTEIN"/>
    <property type="match status" value="1"/>
</dbReference>
<evidence type="ECO:0000256" key="1">
    <source>
        <dbReference type="ARBA" id="ARBA00022714"/>
    </source>
</evidence>
<dbReference type="Proteomes" id="UP000306791">
    <property type="component" value="Unassembled WGS sequence"/>
</dbReference>
<dbReference type="InterPro" id="IPR036010">
    <property type="entry name" value="2Fe-2S_ferredoxin-like_sf"/>
</dbReference>